<dbReference type="InterPro" id="IPR020843">
    <property type="entry name" value="ER"/>
</dbReference>
<dbReference type="PROSITE" id="PS01162">
    <property type="entry name" value="QOR_ZETA_CRYSTAL"/>
    <property type="match status" value="1"/>
</dbReference>
<gene>
    <name evidence="3" type="ORF">DSL64_24585</name>
</gene>
<dbReference type="RefSeq" id="WP_115833640.1">
    <property type="nucleotide sequence ID" value="NZ_QNUL01000030.1"/>
</dbReference>
<dbReference type="Pfam" id="PF08240">
    <property type="entry name" value="ADH_N"/>
    <property type="match status" value="1"/>
</dbReference>
<dbReference type="Proteomes" id="UP000256373">
    <property type="component" value="Unassembled WGS sequence"/>
</dbReference>
<dbReference type="InterPro" id="IPR013154">
    <property type="entry name" value="ADH-like_N"/>
</dbReference>
<dbReference type="AlphaFoldDB" id="A0A3D8Y7P0"/>
<dbReference type="EMBL" id="QNUL01000030">
    <property type="protein sequence ID" value="REA57140.1"/>
    <property type="molecule type" value="Genomic_DNA"/>
</dbReference>
<sequence>MKAILLNEPGAIDNLKLTEIDTPQIGADEVLVQVKAISINPVDVKSREGKGVYGRIKDQSPLILGWDISGIVTESNSADFKAGDEVFGMVNFPGHGKAYAEYLAAPASHLAIKPASISHEEAAAATLAALTALQALEDHAKVKAGQKVLVHAAAGGVGHYAVQLAKNLGAYVVGTSSAKNKDFVLSLGADEHIDYHGYDWKNSPYEFDFILDTIGGNNIDLSLEVAKAGGTIISIPSGLNESVTEKAKAKGVEGYFILVKSDGEGMKKLSLLLENGTIKSHVSDTFPFEEIGAAHTQVESGRTVGKVVVVL</sequence>
<name>A0A3D8Y7P0_9BACT</name>
<proteinExistence type="predicted"/>
<dbReference type="PANTHER" id="PTHR11695:SF294">
    <property type="entry name" value="RETICULON-4-INTERACTING PROTEIN 1, MITOCHONDRIAL"/>
    <property type="match status" value="1"/>
</dbReference>
<accession>A0A3D8Y7P0</accession>
<organism evidence="3 4">
    <name type="scientific">Dyadobacter luteus</name>
    <dbReference type="NCBI Taxonomy" id="2259619"/>
    <lineage>
        <taxon>Bacteria</taxon>
        <taxon>Pseudomonadati</taxon>
        <taxon>Bacteroidota</taxon>
        <taxon>Cytophagia</taxon>
        <taxon>Cytophagales</taxon>
        <taxon>Spirosomataceae</taxon>
        <taxon>Dyadobacter</taxon>
    </lineage>
</organism>
<keyword evidence="1" id="KW-0560">Oxidoreductase</keyword>
<dbReference type="InterPro" id="IPR036291">
    <property type="entry name" value="NAD(P)-bd_dom_sf"/>
</dbReference>
<dbReference type="OrthoDB" id="648910at2"/>
<dbReference type="PANTHER" id="PTHR11695">
    <property type="entry name" value="ALCOHOL DEHYDROGENASE RELATED"/>
    <property type="match status" value="1"/>
</dbReference>
<dbReference type="GO" id="GO:0008270">
    <property type="term" value="F:zinc ion binding"/>
    <property type="evidence" value="ECO:0007669"/>
    <property type="project" value="InterPro"/>
</dbReference>
<dbReference type="InterPro" id="IPR002364">
    <property type="entry name" value="Quin_OxRdtase/zeta-crystal_CS"/>
</dbReference>
<dbReference type="Pfam" id="PF13602">
    <property type="entry name" value="ADH_zinc_N_2"/>
    <property type="match status" value="1"/>
</dbReference>
<dbReference type="GO" id="GO:0016491">
    <property type="term" value="F:oxidoreductase activity"/>
    <property type="evidence" value="ECO:0007669"/>
    <property type="project" value="UniProtKB-KW"/>
</dbReference>
<evidence type="ECO:0000313" key="4">
    <source>
        <dbReference type="Proteomes" id="UP000256373"/>
    </source>
</evidence>
<dbReference type="SUPFAM" id="SSF51735">
    <property type="entry name" value="NAD(P)-binding Rossmann-fold domains"/>
    <property type="match status" value="1"/>
</dbReference>
<dbReference type="Gene3D" id="3.90.180.10">
    <property type="entry name" value="Medium-chain alcohol dehydrogenases, catalytic domain"/>
    <property type="match status" value="1"/>
</dbReference>
<comment type="caution">
    <text evidence="3">The sequence shown here is derived from an EMBL/GenBank/DDBJ whole genome shotgun (WGS) entry which is preliminary data.</text>
</comment>
<feature type="domain" description="Enoyl reductase (ER)" evidence="2">
    <location>
        <begin position="10"/>
        <end position="309"/>
    </location>
</feature>
<dbReference type="InterPro" id="IPR050700">
    <property type="entry name" value="YIM1/Zinc_Alcohol_DH_Fams"/>
</dbReference>
<dbReference type="Gene3D" id="3.40.50.720">
    <property type="entry name" value="NAD(P)-binding Rossmann-like Domain"/>
    <property type="match status" value="1"/>
</dbReference>
<evidence type="ECO:0000313" key="3">
    <source>
        <dbReference type="EMBL" id="REA57140.1"/>
    </source>
</evidence>
<reference evidence="3 4" key="1">
    <citation type="submission" date="2018-07" db="EMBL/GenBank/DDBJ databases">
        <title>Dyadobacter roseus sp. nov., isolated from rose rhizosphere soil.</title>
        <authorList>
            <person name="Chen L."/>
        </authorList>
    </citation>
    <scope>NUCLEOTIDE SEQUENCE [LARGE SCALE GENOMIC DNA]</scope>
    <source>
        <strain evidence="3 4">RS19</strain>
    </source>
</reference>
<evidence type="ECO:0000256" key="1">
    <source>
        <dbReference type="ARBA" id="ARBA00023002"/>
    </source>
</evidence>
<dbReference type="SUPFAM" id="SSF50129">
    <property type="entry name" value="GroES-like"/>
    <property type="match status" value="1"/>
</dbReference>
<dbReference type="InterPro" id="IPR011032">
    <property type="entry name" value="GroES-like_sf"/>
</dbReference>
<evidence type="ECO:0000259" key="2">
    <source>
        <dbReference type="SMART" id="SM00829"/>
    </source>
</evidence>
<protein>
    <submittedName>
        <fullName evidence="3">NADP-dependent oxidoreductase</fullName>
    </submittedName>
</protein>
<keyword evidence="4" id="KW-1185">Reference proteome</keyword>
<dbReference type="CDD" id="cd05289">
    <property type="entry name" value="MDR_like_2"/>
    <property type="match status" value="1"/>
</dbReference>
<dbReference type="SMART" id="SM00829">
    <property type="entry name" value="PKS_ER"/>
    <property type="match status" value="1"/>
</dbReference>